<dbReference type="Proteomes" id="UP001460888">
    <property type="component" value="Unassembled WGS sequence"/>
</dbReference>
<evidence type="ECO:0000313" key="4">
    <source>
        <dbReference type="Proteomes" id="UP001460888"/>
    </source>
</evidence>
<dbReference type="SMART" id="SM00870">
    <property type="entry name" value="Asparaginase"/>
    <property type="match status" value="1"/>
</dbReference>
<protein>
    <submittedName>
        <fullName evidence="3">Asparaginase/glutaminase</fullName>
    </submittedName>
</protein>
<dbReference type="PIRSF" id="PIRSF001220">
    <property type="entry name" value="L-ASNase_gatD"/>
    <property type="match status" value="1"/>
</dbReference>
<reference evidence="3 4" key="1">
    <citation type="submission" date="2013-03" db="EMBL/GenBank/DDBJ databases">
        <title>Salinisphaera dokdonensis CL-ES53 Genome Sequencing.</title>
        <authorList>
            <person name="Li C."/>
            <person name="Lai Q."/>
            <person name="Shao Z."/>
        </authorList>
    </citation>
    <scope>NUCLEOTIDE SEQUENCE [LARGE SCALE GENOMIC DNA]</scope>
    <source>
        <strain evidence="3 4">CL-ES53</strain>
    </source>
</reference>
<evidence type="ECO:0000259" key="2">
    <source>
        <dbReference type="Pfam" id="PF00710"/>
    </source>
</evidence>
<dbReference type="PANTHER" id="PTHR11707">
    <property type="entry name" value="L-ASPARAGINASE"/>
    <property type="match status" value="1"/>
</dbReference>
<proteinExistence type="predicted"/>
<gene>
    <name evidence="3" type="ORF">SADO_12024</name>
</gene>
<dbReference type="InterPro" id="IPR037152">
    <property type="entry name" value="L-asparaginase_N_sf"/>
</dbReference>
<evidence type="ECO:0000313" key="3">
    <source>
        <dbReference type="EMBL" id="MES1929981.1"/>
    </source>
</evidence>
<dbReference type="EMBL" id="APND01000003">
    <property type="protein sequence ID" value="MES1929981.1"/>
    <property type="molecule type" value="Genomic_DNA"/>
</dbReference>
<dbReference type="Gene3D" id="3.40.50.1170">
    <property type="entry name" value="L-asparaginase, N-terminal domain"/>
    <property type="match status" value="1"/>
</dbReference>
<organism evidence="3 4">
    <name type="scientific">Salinisphaera dokdonensis CL-ES53</name>
    <dbReference type="NCBI Taxonomy" id="1304272"/>
    <lineage>
        <taxon>Bacteria</taxon>
        <taxon>Pseudomonadati</taxon>
        <taxon>Pseudomonadota</taxon>
        <taxon>Gammaproteobacteria</taxon>
        <taxon>Salinisphaerales</taxon>
        <taxon>Salinisphaeraceae</taxon>
        <taxon>Salinisphaera</taxon>
    </lineage>
</organism>
<keyword evidence="4" id="KW-1185">Reference proteome</keyword>
<evidence type="ECO:0000256" key="1">
    <source>
        <dbReference type="PROSITE-ProRule" id="PRU10100"/>
    </source>
</evidence>
<accession>A0ABV2B278</accession>
<dbReference type="PIRSF" id="PIRSF500176">
    <property type="entry name" value="L_ASNase"/>
    <property type="match status" value="1"/>
</dbReference>
<name>A0ABV2B278_9GAMM</name>
<dbReference type="PROSITE" id="PS00917">
    <property type="entry name" value="ASN_GLN_ASE_2"/>
    <property type="match status" value="1"/>
</dbReference>
<dbReference type="InterPro" id="IPR006034">
    <property type="entry name" value="Asparaginase/glutaminase-like"/>
</dbReference>
<dbReference type="PANTHER" id="PTHR11707:SF28">
    <property type="entry name" value="60 KDA LYSOPHOSPHOLIPASE"/>
    <property type="match status" value="1"/>
</dbReference>
<dbReference type="InterPro" id="IPR036152">
    <property type="entry name" value="Asp/glu_Ase-like_sf"/>
</dbReference>
<dbReference type="RefSeq" id="WP_353111729.1">
    <property type="nucleotide sequence ID" value="NZ_APND01000003.1"/>
</dbReference>
<dbReference type="Pfam" id="PF00710">
    <property type="entry name" value="Asparaginase"/>
    <property type="match status" value="1"/>
</dbReference>
<feature type="active site" evidence="1">
    <location>
        <position position="98"/>
    </location>
</feature>
<dbReference type="PROSITE" id="PS51732">
    <property type="entry name" value="ASN_GLN_ASE_3"/>
    <property type="match status" value="1"/>
</dbReference>
<dbReference type="PRINTS" id="PR00139">
    <property type="entry name" value="ASNGLNASE"/>
</dbReference>
<dbReference type="InterPro" id="IPR027474">
    <property type="entry name" value="L-asparaginase_N"/>
</dbReference>
<dbReference type="InterPro" id="IPR027475">
    <property type="entry name" value="Asparaginase/glutaminase_AS2"/>
</dbReference>
<dbReference type="SUPFAM" id="SSF53774">
    <property type="entry name" value="Glutaminase/Asparaginase"/>
    <property type="match status" value="1"/>
</dbReference>
<feature type="domain" description="L-asparaginase N-terminal" evidence="2">
    <location>
        <begin position="13"/>
        <end position="169"/>
    </location>
</feature>
<comment type="caution">
    <text evidence="3">The sequence shown here is derived from an EMBL/GenBank/DDBJ whole genome shotgun (WGS) entry which is preliminary data.</text>
</comment>
<sequence length="180" mass="19148">MTDETTPERSPFRITLLATGGTIEKSYDAHSGQLTLAVPVIERLLEALDLPDFIVRVERLMAKDSLDMTDADRDEIVDATAAVLAAGNTDAVLITHGTDTLADTAASLTAALPSPDLPVILTGAMRPYRVADSDAAQNVAQALMAARLLAPGVHAVLHGRAVPGDRVVKDYERLTIAPRR</sequence>